<dbReference type="PROSITE" id="PS50011">
    <property type="entry name" value="PROTEIN_KINASE_DOM"/>
    <property type="match status" value="1"/>
</dbReference>
<comment type="catalytic activity">
    <reaction evidence="8">
        <text>L-seryl-[protein] + ATP = O-phospho-L-seryl-[protein] + ADP + H(+)</text>
        <dbReference type="Rhea" id="RHEA:17989"/>
        <dbReference type="Rhea" id="RHEA-COMP:9863"/>
        <dbReference type="Rhea" id="RHEA-COMP:11604"/>
        <dbReference type="ChEBI" id="CHEBI:15378"/>
        <dbReference type="ChEBI" id="CHEBI:29999"/>
        <dbReference type="ChEBI" id="CHEBI:30616"/>
        <dbReference type="ChEBI" id="CHEBI:83421"/>
        <dbReference type="ChEBI" id="CHEBI:456216"/>
        <dbReference type="EC" id="2.7.11.1"/>
    </reaction>
</comment>
<dbReference type="InterPro" id="IPR050588">
    <property type="entry name" value="WNK_Ser-Thr_kinase"/>
</dbReference>
<comment type="caution">
    <text evidence="11">The sequence shown here is derived from an EMBL/GenBank/DDBJ whole genome shotgun (WGS) entry which is preliminary data.</text>
</comment>
<feature type="region of interest" description="Disordered" evidence="9">
    <location>
        <begin position="667"/>
        <end position="687"/>
    </location>
</feature>
<dbReference type="PROSITE" id="PS00108">
    <property type="entry name" value="PROTEIN_KINASE_ST"/>
    <property type="match status" value="1"/>
</dbReference>
<reference evidence="11" key="1">
    <citation type="journal article" date="2020" name="bioRxiv">
        <title>Comparative genomics of Chlamydomonas.</title>
        <authorList>
            <person name="Craig R.J."/>
            <person name="Hasan A.R."/>
            <person name="Ness R.W."/>
            <person name="Keightley P.D."/>
        </authorList>
    </citation>
    <scope>NUCLEOTIDE SEQUENCE</scope>
    <source>
        <strain evidence="11">CCAP 11/173</strain>
    </source>
</reference>
<protein>
    <recommendedName>
        <fullName evidence="1">non-specific serine/threonine protein kinase</fullName>
        <ecNumber evidence="1">2.7.11.1</ecNumber>
    </recommendedName>
</protein>
<evidence type="ECO:0000256" key="9">
    <source>
        <dbReference type="SAM" id="MobiDB-lite"/>
    </source>
</evidence>
<dbReference type="Gene3D" id="1.10.510.10">
    <property type="entry name" value="Transferase(Phosphotransferase) domain 1"/>
    <property type="match status" value="1"/>
</dbReference>
<comment type="catalytic activity">
    <reaction evidence="7">
        <text>L-threonyl-[protein] + ATP = O-phospho-L-threonyl-[protein] + ADP + H(+)</text>
        <dbReference type="Rhea" id="RHEA:46608"/>
        <dbReference type="Rhea" id="RHEA-COMP:11060"/>
        <dbReference type="Rhea" id="RHEA-COMP:11605"/>
        <dbReference type="ChEBI" id="CHEBI:15378"/>
        <dbReference type="ChEBI" id="CHEBI:30013"/>
        <dbReference type="ChEBI" id="CHEBI:30616"/>
        <dbReference type="ChEBI" id="CHEBI:61977"/>
        <dbReference type="ChEBI" id="CHEBI:456216"/>
        <dbReference type="EC" id="2.7.11.1"/>
    </reaction>
</comment>
<evidence type="ECO:0000256" key="4">
    <source>
        <dbReference type="ARBA" id="ARBA00022741"/>
    </source>
</evidence>
<evidence type="ECO:0000259" key="10">
    <source>
        <dbReference type="PROSITE" id="PS50011"/>
    </source>
</evidence>
<evidence type="ECO:0000313" key="11">
    <source>
        <dbReference type="EMBL" id="KAG2448512.1"/>
    </source>
</evidence>
<dbReference type="InterPro" id="IPR011009">
    <property type="entry name" value="Kinase-like_dom_sf"/>
</dbReference>
<evidence type="ECO:0000256" key="2">
    <source>
        <dbReference type="ARBA" id="ARBA00022527"/>
    </source>
</evidence>
<accession>A0A835WJ42</accession>
<dbReference type="EC" id="2.7.11.1" evidence="1"/>
<proteinExistence type="predicted"/>
<dbReference type="GO" id="GO:0004674">
    <property type="term" value="F:protein serine/threonine kinase activity"/>
    <property type="evidence" value="ECO:0007669"/>
    <property type="project" value="UniProtKB-KW"/>
</dbReference>
<dbReference type="SMART" id="SM00220">
    <property type="entry name" value="S_TKc"/>
    <property type="match status" value="1"/>
</dbReference>
<name>A0A835WJ42_9CHLO</name>
<keyword evidence="12" id="KW-1185">Reference proteome</keyword>
<keyword evidence="5" id="KW-0418">Kinase</keyword>
<dbReference type="Gene3D" id="3.10.20.90">
    <property type="entry name" value="Phosphatidylinositol 3-kinase Catalytic Subunit, Chain A, domain 1"/>
    <property type="match status" value="1"/>
</dbReference>
<keyword evidence="4" id="KW-0547">Nucleotide-binding</keyword>
<dbReference type="OrthoDB" id="4062651at2759"/>
<feature type="region of interest" description="Disordered" evidence="9">
    <location>
        <begin position="838"/>
        <end position="867"/>
    </location>
</feature>
<feature type="compositionally biased region" description="Low complexity" evidence="9">
    <location>
        <begin position="839"/>
        <end position="853"/>
    </location>
</feature>
<feature type="compositionally biased region" description="Gly residues" evidence="9">
    <location>
        <begin position="670"/>
        <end position="687"/>
    </location>
</feature>
<evidence type="ECO:0000256" key="5">
    <source>
        <dbReference type="ARBA" id="ARBA00022777"/>
    </source>
</evidence>
<dbReference type="InterPro" id="IPR008271">
    <property type="entry name" value="Ser/Thr_kinase_AS"/>
</dbReference>
<dbReference type="AlphaFoldDB" id="A0A835WJ42"/>
<dbReference type="CDD" id="cd13983">
    <property type="entry name" value="STKc_WNK"/>
    <property type="match status" value="1"/>
</dbReference>
<sequence>MPNSGTPLEAREPPKRYTKHELIGQGAQKKVYRAFDEERGIEVAWNEVAVAELARFREKDRQRVFAEIRVLKQLKHKNIMSLYDYWFDEPRFMLVFITEIFPDGTLRQYRRRHKLADVPAIKRWAWQILQGLVYLHGHNPPIIHRDLKCDNIFVDGSSGVVKIGDLGLVTLCKDFSAPQSVLGTPEFMAPELYEEKYDEKVDVYAFGMCLLELATMEYPYSECKNAAQIYKKVISGTLPATVEKLASAELRDFVTLCIKHDPATRPEARQLLKHPFFESCRAAAAAAAPGAGGSSGGSAPRLMISPSMSLSNPGTEAAAAAAAAMTAAVEGLAGGFSPAMSGGLLGTPGEMSRQPSQRVSFSGAAGGSFSIAAAAGGGGGVVSGNNTASGAISGAGLIAAAVGGIGGGSGLPVYSRTSSAGSGRSIAAAAGGAGGGGGFGGGDGPAPLGAIAAALTRSQSSASSFGGAAAQAVAGSLSPPISAAAGHGLIAAAAATASPPAPTPAPVSAPMPQLTGRLAELFAGVTPDMLPPQPPAPRISAGGGSIAASVSPPLALGAASIASSVNNNNNAGTAVLYGGSSMMMMGSNPPSIGGSPAPSTLATSLNNQAGGLPHSSLTRQLSPPVGGIAQSLAAAAAVAAVEAAAAPVAAQLPATAAAPADAAAAAAAAGGSGGGGSAGAGGGGGGSVHGAQQYMGFALAPINEDQELLHEEMMFDEHGNRHITVEDDTDDEEGEAGSGEGSSGCTPAAADPGAAAGAKSQPVRMQVRSSGKAAVRDMALSFAMSFTNDRGVRKKVGFQYDLQHDTASAIAVEMVENLSLNTAEAEAIAQMIAHEVSRFGRQQQSQQGAAASAGPGGDPAPRQEARQ</sequence>
<feature type="region of interest" description="Disordered" evidence="9">
    <location>
        <begin position="728"/>
        <end position="770"/>
    </location>
</feature>
<dbReference type="FunFam" id="1.10.510.10:FF:001565">
    <property type="entry name" value="WNK protein kinase"/>
    <property type="match status" value="1"/>
</dbReference>
<keyword evidence="2" id="KW-0723">Serine/threonine-protein kinase</keyword>
<evidence type="ECO:0000313" key="12">
    <source>
        <dbReference type="Proteomes" id="UP000613740"/>
    </source>
</evidence>
<keyword evidence="3" id="KW-0808">Transferase</keyword>
<evidence type="ECO:0000256" key="1">
    <source>
        <dbReference type="ARBA" id="ARBA00012513"/>
    </source>
</evidence>
<dbReference type="GO" id="GO:0005524">
    <property type="term" value="F:ATP binding"/>
    <property type="evidence" value="ECO:0007669"/>
    <property type="project" value="UniProtKB-KW"/>
</dbReference>
<dbReference type="Proteomes" id="UP000613740">
    <property type="component" value="Unassembled WGS sequence"/>
</dbReference>
<feature type="compositionally biased region" description="Low complexity" evidence="9">
    <location>
        <begin position="743"/>
        <end position="758"/>
    </location>
</feature>
<evidence type="ECO:0000256" key="3">
    <source>
        <dbReference type="ARBA" id="ARBA00022679"/>
    </source>
</evidence>
<dbReference type="Gene3D" id="3.30.200.20">
    <property type="entry name" value="Phosphorylase Kinase, domain 1"/>
    <property type="match status" value="1"/>
</dbReference>
<keyword evidence="6" id="KW-0067">ATP-binding</keyword>
<organism evidence="11 12">
    <name type="scientific">Chlamydomonas schloesseri</name>
    <dbReference type="NCBI Taxonomy" id="2026947"/>
    <lineage>
        <taxon>Eukaryota</taxon>
        <taxon>Viridiplantae</taxon>
        <taxon>Chlorophyta</taxon>
        <taxon>core chlorophytes</taxon>
        <taxon>Chlorophyceae</taxon>
        <taxon>CS clade</taxon>
        <taxon>Chlamydomonadales</taxon>
        <taxon>Chlamydomonadaceae</taxon>
        <taxon>Chlamydomonas</taxon>
    </lineage>
</organism>
<evidence type="ECO:0000256" key="7">
    <source>
        <dbReference type="ARBA" id="ARBA00047899"/>
    </source>
</evidence>
<dbReference type="EMBL" id="JAEHOD010000017">
    <property type="protein sequence ID" value="KAG2448512.1"/>
    <property type="molecule type" value="Genomic_DNA"/>
</dbReference>
<evidence type="ECO:0000256" key="6">
    <source>
        <dbReference type="ARBA" id="ARBA00022840"/>
    </source>
</evidence>
<evidence type="ECO:0000256" key="8">
    <source>
        <dbReference type="ARBA" id="ARBA00048679"/>
    </source>
</evidence>
<dbReference type="SUPFAM" id="SSF56112">
    <property type="entry name" value="Protein kinase-like (PK-like)"/>
    <property type="match status" value="1"/>
</dbReference>
<dbReference type="InterPro" id="IPR000719">
    <property type="entry name" value="Prot_kinase_dom"/>
</dbReference>
<feature type="domain" description="Protein kinase" evidence="10">
    <location>
        <begin position="17"/>
        <end position="277"/>
    </location>
</feature>
<dbReference type="PANTHER" id="PTHR13902">
    <property type="entry name" value="SERINE/THREONINE-PROTEIN KINASE WNK WITH NO LYSINE -RELATED"/>
    <property type="match status" value="1"/>
</dbReference>
<dbReference type="FunFam" id="3.30.200.20:FF:000075">
    <property type="entry name" value="Probable serine/threonine-protein kinase WNK1"/>
    <property type="match status" value="1"/>
</dbReference>
<dbReference type="Pfam" id="PF00069">
    <property type="entry name" value="Pkinase"/>
    <property type="match status" value="1"/>
</dbReference>
<gene>
    <name evidence="11" type="ORF">HYH02_006403</name>
</gene>